<feature type="transmembrane region" description="Helical" evidence="1">
    <location>
        <begin position="12"/>
        <end position="31"/>
    </location>
</feature>
<sequence>MKKFAAILNKTINILLIFFVVFLILNEYYIVEFSKTLRNVFAFLTFILILISAMKELLTNKSGLSRFINGIILFCSIIGGVFSVISNQLNLFIYICILFSVSYGFIDLVYKKS</sequence>
<reference evidence="2 4" key="1">
    <citation type="submission" date="2017-09" db="EMBL/GenBank/DDBJ databases">
        <authorList>
            <person name="Thomas P."/>
            <person name="Seyboldt C."/>
        </authorList>
    </citation>
    <scope>NUCLEOTIDE SEQUENCE [LARGE SCALE GENOMIC DNA]</scope>
    <source>
        <strain evidence="2 4">DSM 7534</strain>
    </source>
</reference>
<evidence type="ECO:0000256" key="1">
    <source>
        <dbReference type="SAM" id="Phobius"/>
    </source>
</evidence>
<feature type="transmembrane region" description="Helical" evidence="1">
    <location>
        <begin position="37"/>
        <end position="54"/>
    </location>
</feature>
<accession>A0A9N7JNB1</accession>
<dbReference type="KEGG" id="csep:CP523_10385"/>
<proteinExistence type="predicted"/>
<keyword evidence="1" id="KW-0812">Transmembrane</keyword>
<dbReference type="EMBL" id="CP023671">
    <property type="protein sequence ID" value="AYE34777.1"/>
    <property type="molecule type" value="Genomic_DNA"/>
</dbReference>
<feature type="transmembrane region" description="Helical" evidence="1">
    <location>
        <begin position="66"/>
        <end position="85"/>
    </location>
</feature>
<feature type="transmembrane region" description="Helical" evidence="1">
    <location>
        <begin position="91"/>
        <end position="110"/>
    </location>
</feature>
<keyword evidence="1" id="KW-0472">Membrane</keyword>
<keyword evidence="5" id="KW-1185">Reference proteome</keyword>
<dbReference type="Proteomes" id="UP001055437">
    <property type="component" value="Chromosome"/>
</dbReference>
<evidence type="ECO:0000313" key="2">
    <source>
        <dbReference type="EMBL" id="AYE34777.1"/>
    </source>
</evidence>
<keyword evidence="1" id="KW-1133">Transmembrane helix</keyword>
<dbReference type="EMBL" id="CP099799">
    <property type="protein sequence ID" value="USS01370.1"/>
    <property type="molecule type" value="Genomic_DNA"/>
</dbReference>
<dbReference type="GeneID" id="303561088"/>
<name>A0A9N7JNB1_CLOSE</name>
<evidence type="ECO:0000313" key="5">
    <source>
        <dbReference type="Proteomes" id="UP001055437"/>
    </source>
</evidence>
<evidence type="ECO:0000313" key="4">
    <source>
        <dbReference type="Proteomes" id="UP000280586"/>
    </source>
</evidence>
<gene>
    <name evidence="2" type="ORF">CP523_10385</name>
    <name evidence="3" type="ORF">NH397_02730</name>
</gene>
<dbReference type="RefSeq" id="WP_066674249.1">
    <property type="nucleotide sequence ID" value="NZ_CABMIZ010000004.1"/>
</dbReference>
<organism evidence="2 4">
    <name type="scientific">Clostridium septicum</name>
    <dbReference type="NCBI Taxonomy" id="1504"/>
    <lineage>
        <taxon>Bacteria</taxon>
        <taxon>Bacillati</taxon>
        <taxon>Bacillota</taxon>
        <taxon>Clostridia</taxon>
        <taxon>Eubacteriales</taxon>
        <taxon>Clostridiaceae</taxon>
        <taxon>Clostridium</taxon>
    </lineage>
</organism>
<protein>
    <submittedName>
        <fullName evidence="2">Uncharacterized protein</fullName>
    </submittedName>
</protein>
<reference evidence="3" key="2">
    <citation type="submission" date="2022-06" db="EMBL/GenBank/DDBJ databases">
        <authorList>
            <person name="Holder M.E."/>
            <person name="Ajami N.J."/>
            <person name="Petrosino J.F."/>
        </authorList>
    </citation>
    <scope>NUCLEOTIDE SEQUENCE</scope>
    <source>
        <strain evidence="3">RMA 8861</strain>
    </source>
</reference>
<dbReference type="AlphaFoldDB" id="A0A9N7JNB1"/>
<dbReference type="OrthoDB" id="9916116at2"/>
<evidence type="ECO:0000313" key="3">
    <source>
        <dbReference type="EMBL" id="USS01370.1"/>
    </source>
</evidence>
<dbReference type="Proteomes" id="UP000280586">
    <property type="component" value="Chromosome"/>
</dbReference>